<sequence length="388" mass="44436">MDNLNQKIEFKHGHIYLETDENHAVSGQELNGRVHLYLTQPFPAASLDIVMKGIEAVKWVSGEGTENKRKHEKINTLTDTRQIIYSFPQSIAMPGQYTFPFRILIPAGLPCSLMFAGTRRSRAMVNYSLFAILKPEENTTLEEMKYKTDISMREPIENIRTDFDSCIESKINSWFGLRKHGEVKLKLKFDKDFYLSNEMVVVQCDIDNSQCKIPIKKIKMSLKQVIKLKSGTGTFLNRYTKWKNYYEGIPKREQTGESSKVMEMNLKFVNGNINRGLEEIFTLETTDITLLTKQLQPSTSGTYANISYIVSVKLYYGIKSRRSTKCEVPIIIQPCEEEEDAKVEAPEGWSPIQIQQEGDIEASSPSLAASPEDIQYVDPEWNQNLKKN</sequence>
<protein>
    <recommendedName>
        <fullName evidence="2">Arrestin C-terminal-like domain-containing protein</fullName>
    </recommendedName>
</protein>
<evidence type="ECO:0000313" key="4">
    <source>
        <dbReference type="Proteomes" id="UP001295684"/>
    </source>
</evidence>
<comment type="caution">
    <text evidence="3">The sequence shown here is derived from an EMBL/GenBank/DDBJ whole genome shotgun (WGS) entry which is preliminary data.</text>
</comment>
<evidence type="ECO:0000259" key="2">
    <source>
        <dbReference type="SMART" id="SM01017"/>
    </source>
</evidence>
<accession>A0AAD1UJU2</accession>
<evidence type="ECO:0000313" key="3">
    <source>
        <dbReference type="EMBL" id="CAI2370718.1"/>
    </source>
</evidence>
<dbReference type="PANTHER" id="PTHR11188:SF17">
    <property type="entry name" value="FI21816P1"/>
    <property type="match status" value="1"/>
</dbReference>
<name>A0AAD1UJU2_EUPCR</name>
<gene>
    <name evidence="3" type="ORF">ECRASSUSDP1_LOCUS12036</name>
</gene>
<dbReference type="EMBL" id="CAMPGE010011920">
    <property type="protein sequence ID" value="CAI2370718.1"/>
    <property type="molecule type" value="Genomic_DNA"/>
</dbReference>
<dbReference type="InterPro" id="IPR011022">
    <property type="entry name" value="Arrestin_C-like"/>
</dbReference>
<dbReference type="InterPro" id="IPR014752">
    <property type="entry name" value="Arrestin-like_C"/>
</dbReference>
<dbReference type="GO" id="GO:0015031">
    <property type="term" value="P:protein transport"/>
    <property type="evidence" value="ECO:0007669"/>
    <property type="project" value="TreeGrafter"/>
</dbReference>
<dbReference type="Proteomes" id="UP001295684">
    <property type="component" value="Unassembled WGS sequence"/>
</dbReference>
<dbReference type="GO" id="GO:0005737">
    <property type="term" value="C:cytoplasm"/>
    <property type="evidence" value="ECO:0007669"/>
    <property type="project" value="TreeGrafter"/>
</dbReference>
<dbReference type="AlphaFoldDB" id="A0AAD1UJU2"/>
<evidence type="ECO:0000256" key="1">
    <source>
        <dbReference type="SAM" id="MobiDB-lite"/>
    </source>
</evidence>
<dbReference type="Pfam" id="PF00339">
    <property type="entry name" value="Arrestin_N"/>
    <property type="match status" value="1"/>
</dbReference>
<dbReference type="PANTHER" id="PTHR11188">
    <property type="entry name" value="ARRESTIN DOMAIN CONTAINING PROTEIN"/>
    <property type="match status" value="1"/>
</dbReference>
<organism evidence="3 4">
    <name type="scientific">Euplotes crassus</name>
    <dbReference type="NCBI Taxonomy" id="5936"/>
    <lineage>
        <taxon>Eukaryota</taxon>
        <taxon>Sar</taxon>
        <taxon>Alveolata</taxon>
        <taxon>Ciliophora</taxon>
        <taxon>Intramacronucleata</taxon>
        <taxon>Spirotrichea</taxon>
        <taxon>Hypotrichia</taxon>
        <taxon>Euplotida</taxon>
        <taxon>Euplotidae</taxon>
        <taxon>Moneuplotes</taxon>
    </lineage>
</organism>
<feature type="compositionally biased region" description="Low complexity" evidence="1">
    <location>
        <begin position="362"/>
        <end position="371"/>
    </location>
</feature>
<dbReference type="InterPro" id="IPR011021">
    <property type="entry name" value="Arrestin-like_N"/>
</dbReference>
<feature type="region of interest" description="Disordered" evidence="1">
    <location>
        <begin position="341"/>
        <end position="388"/>
    </location>
</feature>
<dbReference type="SMART" id="SM01017">
    <property type="entry name" value="Arrestin_C"/>
    <property type="match status" value="1"/>
</dbReference>
<dbReference type="InterPro" id="IPR050357">
    <property type="entry name" value="Arrestin_domain-protein"/>
</dbReference>
<reference evidence="3" key="1">
    <citation type="submission" date="2023-07" db="EMBL/GenBank/DDBJ databases">
        <authorList>
            <consortium name="AG Swart"/>
            <person name="Singh M."/>
            <person name="Singh A."/>
            <person name="Seah K."/>
            <person name="Emmerich C."/>
        </authorList>
    </citation>
    <scope>NUCLEOTIDE SEQUENCE</scope>
    <source>
        <strain evidence="3">DP1</strain>
    </source>
</reference>
<dbReference type="SUPFAM" id="SSF81296">
    <property type="entry name" value="E set domains"/>
    <property type="match status" value="2"/>
</dbReference>
<dbReference type="Pfam" id="PF02752">
    <property type="entry name" value="Arrestin_C"/>
    <property type="match status" value="1"/>
</dbReference>
<dbReference type="Gene3D" id="2.60.40.640">
    <property type="match status" value="2"/>
</dbReference>
<keyword evidence="4" id="KW-1185">Reference proteome</keyword>
<proteinExistence type="predicted"/>
<dbReference type="InterPro" id="IPR014756">
    <property type="entry name" value="Ig_E-set"/>
</dbReference>
<feature type="domain" description="Arrestin C-terminal-like" evidence="2">
    <location>
        <begin position="179"/>
        <end position="335"/>
    </location>
</feature>